<dbReference type="GO" id="GO:0006506">
    <property type="term" value="P:GPI anchor biosynthetic process"/>
    <property type="evidence" value="ECO:0007669"/>
    <property type="project" value="UniProtKB-UniPathway"/>
</dbReference>
<keyword evidence="1" id="KW-0256">Endoplasmic reticulum</keyword>
<comment type="similarity">
    <text evidence="1">Belongs to the PIGG/PIGN/PIGO family. PIGN subfamily.</text>
</comment>
<dbReference type="PANTHER" id="PTHR12250">
    <property type="entry name" value="PHOSPHATIDYLINOSITOL GLYCAN, CLASS N"/>
    <property type="match status" value="1"/>
</dbReference>
<organism evidence="2 3">
    <name type="scientific">Aspergillus puulaauensis</name>
    <dbReference type="NCBI Taxonomy" id="1220207"/>
    <lineage>
        <taxon>Eukaryota</taxon>
        <taxon>Fungi</taxon>
        <taxon>Dikarya</taxon>
        <taxon>Ascomycota</taxon>
        <taxon>Pezizomycotina</taxon>
        <taxon>Eurotiomycetes</taxon>
        <taxon>Eurotiomycetidae</taxon>
        <taxon>Eurotiales</taxon>
        <taxon>Aspergillaceae</taxon>
        <taxon>Aspergillus</taxon>
    </lineage>
</organism>
<evidence type="ECO:0000313" key="3">
    <source>
        <dbReference type="Proteomes" id="UP000654913"/>
    </source>
</evidence>
<reference evidence="2" key="2">
    <citation type="submission" date="2021-02" db="EMBL/GenBank/DDBJ databases">
        <title>Aspergillus puulaauensis MK2 genome sequence.</title>
        <authorList>
            <person name="Futagami T."/>
            <person name="Mori K."/>
            <person name="Kadooka C."/>
            <person name="Tanaka T."/>
        </authorList>
    </citation>
    <scope>NUCLEOTIDE SEQUENCE</scope>
    <source>
        <strain evidence="2">MK2</strain>
    </source>
</reference>
<dbReference type="UniPathway" id="UPA00196"/>
<dbReference type="EC" id="2.-.-.-" evidence="1"/>
<dbReference type="GO" id="GO:0005789">
    <property type="term" value="C:endoplasmic reticulum membrane"/>
    <property type="evidence" value="ECO:0007669"/>
    <property type="project" value="UniProtKB-SubCell"/>
</dbReference>
<dbReference type="Proteomes" id="UP000654913">
    <property type="component" value="Chromosome 6"/>
</dbReference>
<dbReference type="RefSeq" id="XP_041559412.1">
    <property type="nucleotide sequence ID" value="XM_041693487.1"/>
</dbReference>
<dbReference type="PANTHER" id="PTHR12250:SF0">
    <property type="entry name" value="GPI ETHANOLAMINE PHOSPHATE TRANSFERASE 1"/>
    <property type="match status" value="1"/>
</dbReference>
<dbReference type="AlphaFoldDB" id="A0A7R8ARU9"/>
<keyword evidence="1" id="KW-0337">GPI-anchor biosynthesis</keyword>
<accession>A0A7R8ARU9</accession>
<gene>
    <name evidence="2" type="primary">MCD4_1</name>
    <name evidence="2" type="ORF">APUU_60266A</name>
</gene>
<dbReference type="GO" id="GO:0051377">
    <property type="term" value="F:mannose-ethanolamine phosphotransferase activity"/>
    <property type="evidence" value="ECO:0007669"/>
    <property type="project" value="UniProtKB-UniRule"/>
</dbReference>
<sequence length="101" mass="11267">MMSSHDTISPLSSPLNITLGVSHTHVPTESRPGHVALIAGLYEDVAAVSTGWQFNPANFNSVFDRSQHISDHSLMPIEHDGKLQEILNEDQDDWVCYFSIY</sequence>
<proteinExistence type="inferred from homology"/>
<dbReference type="KEGG" id="apuu:APUU_60266A"/>
<evidence type="ECO:0000256" key="1">
    <source>
        <dbReference type="RuleBase" id="RU367138"/>
    </source>
</evidence>
<comment type="function">
    <text evidence="1">Ethanolamine phosphate transferase involved in glycosylphosphatidylinositol-anchor biosynthesis. Transfers ethanolamine phosphate to the first alpha-1,4-linked mannose of the glycosylphosphatidylinositol precursor of GPI-anchor.</text>
</comment>
<dbReference type="EMBL" id="AP024448">
    <property type="protein sequence ID" value="BCS27218.1"/>
    <property type="molecule type" value="Genomic_DNA"/>
</dbReference>
<dbReference type="InterPro" id="IPR007070">
    <property type="entry name" value="GPI_EtnP_transferase_1"/>
</dbReference>
<dbReference type="GeneID" id="64977223"/>
<keyword evidence="1" id="KW-0808">Transferase</keyword>
<comment type="subcellular location">
    <subcellularLocation>
        <location evidence="1">Endoplasmic reticulum membrane</location>
        <topology evidence="1">Multi-pass membrane protein</topology>
    </subcellularLocation>
</comment>
<evidence type="ECO:0000313" key="2">
    <source>
        <dbReference type="EMBL" id="BCS27218.1"/>
    </source>
</evidence>
<reference evidence="2" key="1">
    <citation type="submission" date="2021-01" db="EMBL/GenBank/DDBJ databases">
        <authorList>
            <consortium name="Aspergillus puulaauensis MK2 genome sequencing consortium"/>
            <person name="Kazuki M."/>
            <person name="Futagami T."/>
        </authorList>
    </citation>
    <scope>NUCLEOTIDE SEQUENCE</scope>
    <source>
        <strain evidence="2">MK2</strain>
    </source>
</reference>
<comment type="pathway">
    <text evidence="1">Glycolipid biosynthesis; glycosylphosphatidylinositol-anchor biosynthesis.</text>
</comment>
<keyword evidence="3" id="KW-1185">Reference proteome</keyword>
<protein>
    <recommendedName>
        <fullName evidence="1">GPI ethanolamine phosphate transferase 1</fullName>
        <ecNumber evidence="1">2.-.-.-</ecNumber>
    </recommendedName>
</protein>
<name>A0A7R8ARU9_9EURO</name>
<dbReference type="OrthoDB" id="2748310at2759"/>